<gene>
    <name evidence="2" type="ORF">CfE428DRAFT_3141</name>
</gene>
<evidence type="ECO:0000313" key="3">
    <source>
        <dbReference type="Proteomes" id="UP000005824"/>
    </source>
</evidence>
<proteinExistence type="inferred from homology"/>
<accession>B4D2L6</accession>
<dbReference type="InterPro" id="IPR011042">
    <property type="entry name" value="6-blade_b-propeller_TolB-like"/>
</dbReference>
<name>B4D2L6_9BACT</name>
<evidence type="ECO:0008006" key="4">
    <source>
        <dbReference type="Google" id="ProtNLM"/>
    </source>
</evidence>
<dbReference type="STRING" id="497964.CfE428DRAFT_3141"/>
<sequence length="295" mass="32438" precursor="true">MHLFRHLAIFLCTTLAVHAGDAPRKLAFSRGDGIYVANLDGSGARKIGTGAWPRISPDGTHVAFNTETAKTPERHIAIADVATGKTTVLPNIPGDNSYGPVWSPDSSRLIFSTMVKQEWRLAFIDADGAHFHYFEPKAKVGTAALNSMAWTPDGESFYAQDLETLYHFALDGTVKDQRPVEKLVPNASFNSGQQFSVGADGHTLLVDADMDENTARKDWDGPPPAVWTLDLSTMKPTRITPKGFYGWNPAWVSESEILCNVQPPKSRQRSIYRLSLDGKKRELLVKGAENPSVSR</sequence>
<dbReference type="Proteomes" id="UP000005824">
    <property type="component" value="Unassembled WGS sequence"/>
</dbReference>
<evidence type="ECO:0000313" key="2">
    <source>
        <dbReference type="EMBL" id="EDY19456.1"/>
    </source>
</evidence>
<dbReference type="Pfam" id="PF07676">
    <property type="entry name" value="PD40"/>
    <property type="match status" value="2"/>
</dbReference>
<comment type="caution">
    <text evidence="2">The sequence shown here is derived from an EMBL/GenBank/DDBJ whole genome shotgun (WGS) entry which is preliminary data.</text>
</comment>
<comment type="similarity">
    <text evidence="1">Belongs to the TolB family.</text>
</comment>
<evidence type="ECO:0000256" key="1">
    <source>
        <dbReference type="ARBA" id="ARBA00009820"/>
    </source>
</evidence>
<dbReference type="InterPro" id="IPR011659">
    <property type="entry name" value="WD40"/>
</dbReference>
<reference evidence="2 3" key="1">
    <citation type="journal article" date="2011" name="J. Bacteriol.">
        <title>Genome sequence of Chthoniobacter flavus Ellin428, an aerobic heterotrophic soil bacterium.</title>
        <authorList>
            <person name="Kant R."/>
            <person name="van Passel M.W."/>
            <person name="Palva A."/>
            <person name="Lucas S."/>
            <person name="Lapidus A."/>
            <person name="Glavina Del Rio T."/>
            <person name="Dalin E."/>
            <person name="Tice H."/>
            <person name="Bruce D."/>
            <person name="Goodwin L."/>
            <person name="Pitluck S."/>
            <person name="Larimer F.W."/>
            <person name="Land M.L."/>
            <person name="Hauser L."/>
            <person name="Sangwan P."/>
            <person name="de Vos W.M."/>
            <person name="Janssen P.H."/>
            <person name="Smidt H."/>
        </authorList>
    </citation>
    <scope>NUCLEOTIDE SEQUENCE [LARGE SCALE GENOMIC DNA]</scope>
    <source>
        <strain evidence="2 3">Ellin428</strain>
    </source>
</reference>
<protein>
    <recommendedName>
        <fullName evidence="4">WD40 domain protein beta Propeller</fullName>
    </recommendedName>
</protein>
<organism evidence="2 3">
    <name type="scientific">Chthoniobacter flavus Ellin428</name>
    <dbReference type="NCBI Taxonomy" id="497964"/>
    <lineage>
        <taxon>Bacteria</taxon>
        <taxon>Pseudomonadati</taxon>
        <taxon>Verrucomicrobiota</taxon>
        <taxon>Spartobacteria</taxon>
        <taxon>Chthoniobacterales</taxon>
        <taxon>Chthoniobacteraceae</taxon>
        <taxon>Chthoniobacter</taxon>
    </lineage>
</organism>
<dbReference type="RefSeq" id="WP_006980466.1">
    <property type="nucleotide sequence ID" value="NZ_ABVL01000008.1"/>
</dbReference>
<dbReference type="EMBL" id="ABVL01000008">
    <property type="protein sequence ID" value="EDY19456.1"/>
    <property type="molecule type" value="Genomic_DNA"/>
</dbReference>
<dbReference type="SUPFAM" id="SSF69304">
    <property type="entry name" value="Tricorn protease N-terminal domain"/>
    <property type="match status" value="1"/>
</dbReference>
<dbReference type="eggNOG" id="COG4946">
    <property type="taxonomic scope" value="Bacteria"/>
</dbReference>
<dbReference type="InParanoid" id="B4D2L6"/>
<dbReference type="AlphaFoldDB" id="B4D2L6"/>
<dbReference type="PANTHER" id="PTHR36842">
    <property type="entry name" value="PROTEIN TOLB HOMOLOG"/>
    <property type="match status" value="1"/>
</dbReference>
<dbReference type="Gene3D" id="2.120.10.30">
    <property type="entry name" value="TolB, C-terminal domain"/>
    <property type="match status" value="2"/>
</dbReference>
<keyword evidence="3" id="KW-1185">Reference proteome</keyword>